<reference evidence="4 5" key="1">
    <citation type="submission" date="2018-11" db="EMBL/GenBank/DDBJ databases">
        <authorList>
            <consortium name="Pathogen Informatics"/>
        </authorList>
    </citation>
    <scope>NUCLEOTIDE SEQUENCE [LARGE SCALE GENOMIC DNA]</scope>
    <source>
        <strain evidence="4 5">Zambia</strain>
    </source>
</reference>
<dbReference type="Pfam" id="PF08540">
    <property type="entry name" value="HMG_CoA_synt_C"/>
    <property type="match status" value="1"/>
</dbReference>
<dbReference type="InterPro" id="IPR013746">
    <property type="entry name" value="HMG_CoA_synt_C_dom"/>
</dbReference>
<sequence length="312" mass="34607">MSNSDFGIIALEIYFPKFYVSQHDLEVEDKCVGKYTQGLGQTSLGFCSIQEDINSMCLTVVSNLIRRTNLDLKTIGFLEVGTETIIDKSKSTKTVLMQLFETAGNFDVEGTDTKNACFGGTSALFGALNWLESSRMALVVAADIAVYGDKSARPTGGAGAVAILLGPNAPLVIDFAVYMKHCYDFYKPNLSSEYPIVDGQFSMQCYREALEMCYKLYRHKSASKGKLDYMCLHAPFTRLVQKAIGWLAMIDMRTEGIIADASNNSDVFLSSSKGGQLCHNNHRMTSKSEYFDQIDPSIFNALKDYRLSDDKQ</sequence>
<evidence type="ECO:0000256" key="2">
    <source>
        <dbReference type="ARBA" id="ARBA00022679"/>
    </source>
</evidence>
<comment type="pathway">
    <text evidence="3">Metabolic intermediate biosynthesis; (R)-mevalonate biosynthesis; (R)-mevalonate from acetyl-CoA: step 2/3.</text>
</comment>
<dbReference type="Proteomes" id="UP000277204">
    <property type="component" value="Unassembled WGS sequence"/>
</dbReference>
<dbReference type="GO" id="GO:0010142">
    <property type="term" value="P:farnesyl diphosphate biosynthetic process, mevalonate pathway"/>
    <property type="evidence" value="ECO:0007669"/>
    <property type="project" value="InterPro"/>
</dbReference>
<keyword evidence="5" id="KW-1185">Reference proteome</keyword>
<dbReference type="GO" id="GO:0006084">
    <property type="term" value="P:acetyl-CoA metabolic process"/>
    <property type="evidence" value="ECO:0007669"/>
    <property type="project" value="InterPro"/>
</dbReference>
<dbReference type="InterPro" id="IPR010122">
    <property type="entry name" value="HMG_CoA_synthase_euk"/>
</dbReference>
<dbReference type="GO" id="GO:0016126">
    <property type="term" value="P:sterol biosynthetic process"/>
    <property type="evidence" value="ECO:0007669"/>
    <property type="project" value="UniProtKB-KW"/>
</dbReference>
<dbReference type="InterPro" id="IPR016039">
    <property type="entry name" value="Thiolase-like"/>
</dbReference>
<dbReference type="PANTHER" id="PTHR43323">
    <property type="entry name" value="3-HYDROXY-3-METHYLGLUTARYL COENZYME A SYNTHASE"/>
    <property type="match status" value="1"/>
</dbReference>
<keyword evidence="3" id="KW-1207">Sterol metabolism</keyword>
<keyword evidence="2 3" id="KW-0808">Transferase</keyword>
<keyword evidence="3" id="KW-0753">Steroid metabolism</keyword>
<dbReference type="STRING" id="48269.A0A183N246"/>
<dbReference type="AlphaFoldDB" id="A0A183N246"/>
<dbReference type="Pfam" id="PF01154">
    <property type="entry name" value="HMG_CoA_synt_N"/>
    <property type="match status" value="1"/>
</dbReference>
<dbReference type="EC" id="2.3.3.10" evidence="3"/>
<dbReference type="Gene3D" id="3.40.47.10">
    <property type="match status" value="1"/>
</dbReference>
<dbReference type="CDD" id="cd00827">
    <property type="entry name" value="init_cond_enzymes"/>
    <property type="match status" value="1"/>
</dbReference>
<dbReference type="SUPFAM" id="SSF53901">
    <property type="entry name" value="Thiolase-like"/>
    <property type="match status" value="2"/>
</dbReference>
<comment type="similarity">
    <text evidence="1 3">Belongs to the thiolase-like superfamily. HMG-CoA synthase family.</text>
</comment>
<dbReference type="GO" id="GO:0004421">
    <property type="term" value="F:hydroxymethylglutaryl-CoA synthase activity"/>
    <property type="evidence" value="ECO:0007669"/>
    <property type="project" value="UniProtKB-EC"/>
</dbReference>
<gene>
    <name evidence="4" type="ORF">SMRZ_LOCUS22371</name>
</gene>
<organism evidence="4 5">
    <name type="scientific">Schistosoma margrebowiei</name>
    <dbReference type="NCBI Taxonomy" id="48269"/>
    <lineage>
        <taxon>Eukaryota</taxon>
        <taxon>Metazoa</taxon>
        <taxon>Spiralia</taxon>
        <taxon>Lophotrochozoa</taxon>
        <taxon>Platyhelminthes</taxon>
        <taxon>Trematoda</taxon>
        <taxon>Digenea</taxon>
        <taxon>Strigeidida</taxon>
        <taxon>Schistosomatoidea</taxon>
        <taxon>Schistosomatidae</taxon>
        <taxon>Schistosoma</taxon>
    </lineage>
</organism>
<dbReference type="PANTHER" id="PTHR43323:SF2">
    <property type="entry name" value="HYDROXYMETHYLGLUTARYL-COA SYNTHASE"/>
    <property type="match status" value="1"/>
</dbReference>
<evidence type="ECO:0000256" key="3">
    <source>
        <dbReference type="RuleBase" id="RU364071"/>
    </source>
</evidence>
<dbReference type="InterPro" id="IPR013528">
    <property type="entry name" value="HMG_CoA_synth_N"/>
</dbReference>
<name>A0A183N246_9TREM</name>
<comment type="catalytic activity">
    <reaction evidence="3">
        <text>acetoacetyl-CoA + acetyl-CoA + H2O = (3S)-3-hydroxy-3-methylglutaryl-CoA + CoA + H(+)</text>
        <dbReference type="Rhea" id="RHEA:10188"/>
        <dbReference type="ChEBI" id="CHEBI:15377"/>
        <dbReference type="ChEBI" id="CHEBI:15378"/>
        <dbReference type="ChEBI" id="CHEBI:43074"/>
        <dbReference type="ChEBI" id="CHEBI:57286"/>
        <dbReference type="ChEBI" id="CHEBI:57287"/>
        <dbReference type="ChEBI" id="CHEBI:57288"/>
        <dbReference type="EC" id="2.3.3.10"/>
    </reaction>
</comment>
<keyword evidence="3" id="KW-0444">Lipid biosynthesis</keyword>
<accession>A0A183N246</accession>
<evidence type="ECO:0000313" key="4">
    <source>
        <dbReference type="EMBL" id="VDP43040.1"/>
    </source>
</evidence>
<comment type="function">
    <text evidence="3">Catalyzes the condensation of acetyl-CoA with acetoacetyl-CoA to form HMG-CoA.</text>
</comment>
<keyword evidence="3" id="KW-0752">Steroid biosynthesis</keyword>
<proteinExistence type="inferred from homology"/>
<dbReference type="NCBIfam" id="TIGR01833">
    <property type="entry name" value="HMG-CoA-S_euk"/>
    <property type="match status" value="1"/>
</dbReference>
<keyword evidence="3" id="KW-0443">Lipid metabolism</keyword>
<dbReference type="UniPathway" id="UPA00058">
    <property type="reaction ID" value="UER00102"/>
</dbReference>
<evidence type="ECO:0000313" key="5">
    <source>
        <dbReference type="Proteomes" id="UP000277204"/>
    </source>
</evidence>
<evidence type="ECO:0000256" key="1">
    <source>
        <dbReference type="ARBA" id="ARBA00007061"/>
    </source>
</evidence>
<keyword evidence="3" id="KW-0756">Sterol biosynthesis</keyword>
<dbReference type="EMBL" id="UZAI01019129">
    <property type="protein sequence ID" value="VDP43040.1"/>
    <property type="molecule type" value="Genomic_DNA"/>
</dbReference>
<protein>
    <recommendedName>
        <fullName evidence="3">Hydroxymethylglutaryl-CoA synthase</fullName>
        <shortName evidence="3">HMG-CoA synthase</shortName>
        <ecNumber evidence="3">2.3.3.10</ecNumber>
    </recommendedName>
    <alternativeName>
        <fullName evidence="3">3-hydroxy-3-methylglutaryl coenzyme A synthase</fullName>
    </alternativeName>
</protein>